<dbReference type="Proteomes" id="UP000001542">
    <property type="component" value="Unassembled WGS sequence"/>
</dbReference>
<sequence>MFSLICLSTYNTQGFYTVTLNNNNPSIEINPSLTNSQVYLTYQMPDYTYNSPTLNFTYPDKQKAFSTSFTSSIGIVFKYSHVIIALNSELSSIQFNIYIISNKICDYSFLAERNIKLHISPYSSSNICVFPHNIPSKVKFESDYVHVTMFAIKNLNDYDYSSEITDFVQPTILVSENMYSDTSTFNIYDSTDPDMKEFCLSFLSRS</sequence>
<dbReference type="VEuPathDB" id="TrichDB:TVAG_271690"/>
<gene>
    <name evidence="1" type="ORF">TVAG_271690</name>
</gene>
<reference evidence="1" key="2">
    <citation type="journal article" date="2007" name="Science">
        <title>Draft genome sequence of the sexually transmitted pathogen Trichomonas vaginalis.</title>
        <authorList>
            <person name="Carlton J.M."/>
            <person name="Hirt R.P."/>
            <person name="Silva J.C."/>
            <person name="Delcher A.L."/>
            <person name="Schatz M."/>
            <person name="Zhao Q."/>
            <person name="Wortman J.R."/>
            <person name="Bidwell S.L."/>
            <person name="Alsmark U.C.M."/>
            <person name="Besteiro S."/>
            <person name="Sicheritz-Ponten T."/>
            <person name="Noel C.J."/>
            <person name="Dacks J.B."/>
            <person name="Foster P.G."/>
            <person name="Simillion C."/>
            <person name="Van de Peer Y."/>
            <person name="Miranda-Saavedra D."/>
            <person name="Barton G.J."/>
            <person name="Westrop G.D."/>
            <person name="Mueller S."/>
            <person name="Dessi D."/>
            <person name="Fiori P.L."/>
            <person name="Ren Q."/>
            <person name="Paulsen I."/>
            <person name="Zhang H."/>
            <person name="Bastida-Corcuera F.D."/>
            <person name="Simoes-Barbosa A."/>
            <person name="Brown M.T."/>
            <person name="Hayes R.D."/>
            <person name="Mukherjee M."/>
            <person name="Okumura C.Y."/>
            <person name="Schneider R."/>
            <person name="Smith A.J."/>
            <person name="Vanacova S."/>
            <person name="Villalvazo M."/>
            <person name="Haas B.J."/>
            <person name="Pertea M."/>
            <person name="Feldblyum T.V."/>
            <person name="Utterback T.R."/>
            <person name="Shu C.L."/>
            <person name="Osoegawa K."/>
            <person name="de Jong P.J."/>
            <person name="Hrdy I."/>
            <person name="Horvathova L."/>
            <person name="Zubacova Z."/>
            <person name="Dolezal P."/>
            <person name="Malik S.B."/>
            <person name="Logsdon J.M. Jr."/>
            <person name="Henze K."/>
            <person name="Gupta A."/>
            <person name="Wang C.C."/>
            <person name="Dunne R.L."/>
            <person name="Upcroft J.A."/>
            <person name="Upcroft P."/>
            <person name="White O."/>
            <person name="Salzberg S.L."/>
            <person name="Tang P."/>
            <person name="Chiu C.-H."/>
            <person name="Lee Y.-S."/>
            <person name="Embley T.M."/>
            <person name="Coombs G.H."/>
            <person name="Mottram J.C."/>
            <person name="Tachezy J."/>
            <person name="Fraser-Liggett C.M."/>
            <person name="Johnson P.J."/>
        </authorList>
    </citation>
    <scope>NUCLEOTIDE SEQUENCE [LARGE SCALE GENOMIC DNA]</scope>
    <source>
        <strain evidence="1">G3</strain>
    </source>
</reference>
<dbReference type="AlphaFoldDB" id="A2E5R6"/>
<evidence type="ECO:0000313" key="1">
    <source>
        <dbReference type="EMBL" id="EAY11986.1"/>
    </source>
</evidence>
<dbReference type="InParanoid" id="A2E5R6"/>
<dbReference type="RefSeq" id="XP_001324209.1">
    <property type="nucleotide sequence ID" value="XM_001324174.1"/>
</dbReference>
<name>A2E5R6_TRIV3</name>
<dbReference type="KEGG" id="tva:4769946"/>
<proteinExistence type="predicted"/>
<dbReference type="VEuPathDB" id="TrichDB:TVAGG3_0257140"/>
<reference evidence="1" key="1">
    <citation type="submission" date="2006-10" db="EMBL/GenBank/DDBJ databases">
        <authorList>
            <person name="Amadeo P."/>
            <person name="Zhao Q."/>
            <person name="Wortman J."/>
            <person name="Fraser-Liggett C."/>
            <person name="Carlton J."/>
        </authorList>
    </citation>
    <scope>NUCLEOTIDE SEQUENCE</scope>
    <source>
        <strain evidence="1">G3</strain>
    </source>
</reference>
<organism evidence="1 2">
    <name type="scientific">Trichomonas vaginalis (strain ATCC PRA-98 / G3)</name>
    <dbReference type="NCBI Taxonomy" id="412133"/>
    <lineage>
        <taxon>Eukaryota</taxon>
        <taxon>Metamonada</taxon>
        <taxon>Parabasalia</taxon>
        <taxon>Trichomonadida</taxon>
        <taxon>Trichomonadidae</taxon>
        <taxon>Trichomonas</taxon>
    </lineage>
</organism>
<evidence type="ECO:0000313" key="2">
    <source>
        <dbReference type="Proteomes" id="UP000001542"/>
    </source>
</evidence>
<dbReference type="EMBL" id="DS113309">
    <property type="protein sequence ID" value="EAY11986.1"/>
    <property type="molecule type" value="Genomic_DNA"/>
</dbReference>
<keyword evidence="2" id="KW-1185">Reference proteome</keyword>
<protein>
    <submittedName>
        <fullName evidence="1">Uncharacterized protein</fullName>
    </submittedName>
</protein>
<accession>A2E5R6</accession>